<dbReference type="Proteomes" id="UP000507962">
    <property type="component" value="Unassembled WGS sequence"/>
</dbReference>
<evidence type="ECO:0000313" key="2">
    <source>
        <dbReference type="Proteomes" id="UP000507962"/>
    </source>
</evidence>
<accession>A0A4U8YNL5</accession>
<protein>
    <submittedName>
        <fullName evidence="1">Uncharacterized protein</fullName>
    </submittedName>
</protein>
<sequence length="29" mass="3384">MKFLTTALGAVNIKYHMIRIIFPGMIFEK</sequence>
<dbReference type="AlphaFoldDB" id="A0A4U8YNL5"/>
<keyword evidence="2" id="KW-1185">Reference proteome</keyword>
<organism evidence="1 2">
    <name type="scientific">Desulfoluna butyratoxydans</name>
    <dbReference type="NCBI Taxonomy" id="231438"/>
    <lineage>
        <taxon>Bacteria</taxon>
        <taxon>Pseudomonadati</taxon>
        <taxon>Thermodesulfobacteriota</taxon>
        <taxon>Desulfobacteria</taxon>
        <taxon>Desulfobacterales</taxon>
        <taxon>Desulfolunaceae</taxon>
        <taxon>Desulfoluna</taxon>
    </lineage>
</organism>
<dbReference type="EMBL" id="CAADHO010000005">
    <property type="protein sequence ID" value="VFQ45214.1"/>
    <property type="molecule type" value="Genomic_DNA"/>
</dbReference>
<name>A0A4U8YNL5_9BACT</name>
<reference evidence="1 2" key="1">
    <citation type="submission" date="2019-03" db="EMBL/GenBank/DDBJ databases">
        <authorList>
            <person name="Nijsse B."/>
        </authorList>
    </citation>
    <scope>NUCLEOTIDE SEQUENCE [LARGE SCALE GENOMIC DNA]</scope>
    <source>
        <strain evidence="1">Desulfoluna butyratoxydans MSL71</strain>
    </source>
</reference>
<proteinExistence type="predicted"/>
<gene>
    <name evidence="1" type="ORF">MSL71_28710</name>
</gene>
<evidence type="ECO:0000313" key="1">
    <source>
        <dbReference type="EMBL" id="VFQ45214.1"/>
    </source>
</evidence>